<evidence type="ECO:0000313" key="3">
    <source>
        <dbReference type="Proteomes" id="UP000278962"/>
    </source>
</evidence>
<dbReference type="RefSeq" id="WP_121256579.1">
    <property type="nucleotide sequence ID" value="NZ_RBIL01000002.1"/>
</dbReference>
<gene>
    <name evidence="2" type="ORF">C8N24_5783</name>
</gene>
<dbReference type="OrthoDB" id="9813892at2"/>
<dbReference type="SUPFAM" id="SSF110296">
    <property type="entry name" value="Oligoxyloglucan reducing end-specific cellobiohydrolase"/>
    <property type="match status" value="1"/>
</dbReference>
<proteinExistence type="predicted"/>
<dbReference type="AlphaFoldDB" id="A0A660L3G2"/>
<dbReference type="EMBL" id="RBIL01000002">
    <property type="protein sequence ID" value="RKQ87754.1"/>
    <property type="molecule type" value="Genomic_DNA"/>
</dbReference>
<organism evidence="2 3">
    <name type="scientific">Solirubrobacter pauli</name>
    <dbReference type="NCBI Taxonomy" id="166793"/>
    <lineage>
        <taxon>Bacteria</taxon>
        <taxon>Bacillati</taxon>
        <taxon>Actinomycetota</taxon>
        <taxon>Thermoleophilia</taxon>
        <taxon>Solirubrobacterales</taxon>
        <taxon>Solirubrobacteraceae</taxon>
        <taxon>Solirubrobacter</taxon>
    </lineage>
</organism>
<name>A0A660L3G2_9ACTN</name>
<reference evidence="2 3" key="1">
    <citation type="submission" date="2018-10" db="EMBL/GenBank/DDBJ databases">
        <title>Genomic Encyclopedia of Archaeal and Bacterial Type Strains, Phase II (KMG-II): from individual species to whole genera.</title>
        <authorList>
            <person name="Goeker M."/>
        </authorList>
    </citation>
    <scope>NUCLEOTIDE SEQUENCE [LARGE SCALE GENOMIC DNA]</scope>
    <source>
        <strain evidence="2 3">DSM 14954</strain>
    </source>
</reference>
<dbReference type="Proteomes" id="UP000278962">
    <property type="component" value="Unassembled WGS sequence"/>
</dbReference>
<sequence>MTGLRRLARLVLATVAVAASLGGSQAGADPFFADVSVVDGLGTVAFDVGPRGGRDQRITRDGGRTFQRLKVGGRSDATATVLSNGLGYAEASNGRLWRTADGGRTWKPTAVRDVFHITATSTSAWALRARGRRTWLTRSEDGGRTWHTRRLRVGGFEGPAVDISFADAADGVIAGLRPSRSSAAGKAFVLVTRDGGRSWTERRQPCSGDAVGHKRSSDVQWLASGTLWLVCVGSGGAGAEALEVHTSVDGGRTFVMRSRAPLPGVGAPAVGRLGGPGHFFAFSAVTDRRAFMSFGYGFTATSDGGRRWRMLRHLPRPLDGGVSALSVDGKDRYLALAGNGLWKSPDAGAHWHRLR</sequence>
<evidence type="ECO:0000313" key="2">
    <source>
        <dbReference type="EMBL" id="RKQ87754.1"/>
    </source>
</evidence>
<evidence type="ECO:0000256" key="1">
    <source>
        <dbReference type="SAM" id="SignalP"/>
    </source>
</evidence>
<accession>A0A660L3G2</accession>
<feature type="chain" id="PRO_5025016453" description="Photosynthesis system II assembly factor YCF48-like protein" evidence="1">
    <location>
        <begin position="29"/>
        <end position="355"/>
    </location>
</feature>
<dbReference type="Gene3D" id="2.130.10.10">
    <property type="entry name" value="YVTN repeat-like/Quinoprotein amine dehydrogenase"/>
    <property type="match status" value="2"/>
</dbReference>
<feature type="signal peptide" evidence="1">
    <location>
        <begin position="1"/>
        <end position="28"/>
    </location>
</feature>
<protein>
    <recommendedName>
        <fullName evidence="4">Photosynthesis system II assembly factor YCF48-like protein</fullName>
    </recommendedName>
</protein>
<comment type="caution">
    <text evidence="2">The sequence shown here is derived from an EMBL/GenBank/DDBJ whole genome shotgun (WGS) entry which is preliminary data.</text>
</comment>
<evidence type="ECO:0008006" key="4">
    <source>
        <dbReference type="Google" id="ProtNLM"/>
    </source>
</evidence>
<keyword evidence="3" id="KW-1185">Reference proteome</keyword>
<dbReference type="CDD" id="cd15482">
    <property type="entry name" value="Sialidase_non-viral"/>
    <property type="match status" value="1"/>
</dbReference>
<dbReference type="InterPro" id="IPR015943">
    <property type="entry name" value="WD40/YVTN_repeat-like_dom_sf"/>
</dbReference>
<keyword evidence="1" id="KW-0732">Signal</keyword>